<organism evidence="3 4">
    <name type="scientific">Phreatobacter cathodiphilus</name>
    <dbReference type="NCBI Taxonomy" id="1868589"/>
    <lineage>
        <taxon>Bacteria</taxon>
        <taxon>Pseudomonadati</taxon>
        <taxon>Pseudomonadota</taxon>
        <taxon>Alphaproteobacteria</taxon>
        <taxon>Hyphomicrobiales</taxon>
        <taxon>Phreatobacteraceae</taxon>
        <taxon>Phreatobacter</taxon>
    </lineage>
</organism>
<feature type="compositionally biased region" description="Pro residues" evidence="1">
    <location>
        <begin position="26"/>
        <end position="46"/>
    </location>
</feature>
<keyword evidence="4" id="KW-1185">Reference proteome</keyword>
<evidence type="ECO:0008006" key="5">
    <source>
        <dbReference type="Google" id="ProtNLM"/>
    </source>
</evidence>
<dbReference type="AlphaFoldDB" id="A0A2S0NA19"/>
<name>A0A2S0NA19_9HYPH</name>
<feature type="signal peptide" evidence="2">
    <location>
        <begin position="1"/>
        <end position="26"/>
    </location>
</feature>
<reference evidence="3 4" key="1">
    <citation type="submission" date="2018-03" db="EMBL/GenBank/DDBJ databases">
        <title>Genome sequencing of Phreatobacter sp.</title>
        <authorList>
            <person name="Kim S.-J."/>
            <person name="Heo J."/>
            <person name="Kwon S.-W."/>
        </authorList>
    </citation>
    <scope>NUCLEOTIDE SEQUENCE [LARGE SCALE GENOMIC DNA]</scope>
    <source>
        <strain evidence="3 4">S-12</strain>
    </source>
</reference>
<dbReference type="EMBL" id="CP027668">
    <property type="protein sequence ID" value="AVO45020.1"/>
    <property type="molecule type" value="Genomic_DNA"/>
</dbReference>
<feature type="compositionally biased region" description="Polar residues" evidence="1">
    <location>
        <begin position="54"/>
        <end position="65"/>
    </location>
</feature>
<evidence type="ECO:0000313" key="3">
    <source>
        <dbReference type="EMBL" id="AVO45020.1"/>
    </source>
</evidence>
<keyword evidence="2" id="KW-0732">Signal</keyword>
<dbReference type="Proteomes" id="UP000237889">
    <property type="component" value="Chromosome"/>
</dbReference>
<feature type="chain" id="PRO_5015632890" description="Lipoprotein" evidence="2">
    <location>
        <begin position="27"/>
        <end position="65"/>
    </location>
</feature>
<sequence>MKRQILAGLTVVAMAGLAGCAQTQPAAPPGPPVVNATPPPLPPDPALGPHANQGEGQPQGNRRRR</sequence>
<accession>A0A2S0NA19</accession>
<dbReference type="RefSeq" id="WP_106748361.1">
    <property type="nucleotide sequence ID" value="NZ_CP027668.1"/>
</dbReference>
<evidence type="ECO:0000256" key="2">
    <source>
        <dbReference type="SAM" id="SignalP"/>
    </source>
</evidence>
<evidence type="ECO:0000313" key="4">
    <source>
        <dbReference type="Proteomes" id="UP000237889"/>
    </source>
</evidence>
<gene>
    <name evidence="3" type="ORF">C6569_08060</name>
</gene>
<dbReference type="PROSITE" id="PS51257">
    <property type="entry name" value="PROKAR_LIPOPROTEIN"/>
    <property type="match status" value="1"/>
</dbReference>
<feature type="region of interest" description="Disordered" evidence="1">
    <location>
        <begin position="21"/>
        <end position="65"/>
    </location>
</feature>
<evidence type="ECO:0000256" key="1">
    <source>
        <dbReference type="SAM" id="MobiDB-lite"/>
    </source>
</evidence>
<protein>
    <recommendedName>
        <fullName evidence="5">Lipoprotein</fullName>
    </recommendedName>
</protein>
<proteinExistence type="predicted"/>
<dbReference type="KEGG" id="phr:C6569_08060"/>